<feature type="chain" id="PRO_5033762032" description="Alpha-carbonic anhydrase domain-containing protein" evidence="1">
    <location>
        <begin position="28"/>
        <end position="259"/>
    </location>
</feature>
<dbReference type="AlphaFoldDB" id="A0A2K1KW10"/>
<dbReference type="Gene3D" id="3.10.200.10">
    <property type="entry name" value="Alpha carbonic anhydrase"/>
    <property type="match status" value="2"/>
</dbReference>
<evidence type="ECO:0000259" key="2">
    <source>
        <dbReference type="PROSITE" id="PS51144"/>
    </source>
</evidence>
<dbReference type="STRING" id="3218.A0A2K1KW10"/>
<dbReference type="InterPro" id="IPR036398">
    <property type="entry name" value="CA_dom_sf"/>
</dbReference>
<dbReference type="PROSITE" id="PS51144">
    <property type="entry name" value="ALPHA_CA_2"/>
    <property type="match status" value="1"/>
</dbReference>
<dbReference type="PANTHER" id="PTHR18952:SF208">
    <property type="entry name" value="CARBONIC ANHYDRASE XA-RELATED"/>
    <property type="match status" value="1"/>
</dbReference>
<feature type="domain" description="Alpha-carbonic anhydrase" evidence="2">
    <location>
        <begin position="1"/>
        <end position="252"/>
    </location>
</feature>
<dbReference type="EMBL" id="ABEU02000003">
    <property type="protein sequence ID" value="PNR57963.1"/>
    <property type="molecule type" value="Genomic_DNA"/>
</dbReference>
<gene>
    <name evidence="3" type="ORF">PHYPA_004957</name>
</gene>
<protein>
    <recommendedName>
        <fullName evidence="2">Alpha-carbonic anhydrase domain-containing protein</fullName>
    </recommendedName>
</protein>
<reference evidence="3 5" key="2">
    <citation type="journal article" date="2018" name="Plant J.">
        <title>The Physcomitrella patens chromosome-scale assembly reveals moss genome structure and evolution.</title>
        <authorList>
            <person name="Lang D."/>
            <person name="Ullrich K.K."/>
            <person name="Murat F."/>
            <person name="Fuchs J."/>
            <person name="Jenkins J."/>
            <person name="Haas F.B."/>
            <person name="Piednoel M."/>
            <person name="Gundlach H."/>
            <person name="Van Bel M."/>
            <person name="Meyberg R."/>
            <person name="Vives C."/>
            <person name="Morata J."/>
            <person name="Symeonidi A."/>
            <person name="Hiss M."/>
            <person name="Muchero W."/>
            <person name="Kamisugi Y."/>
            <person name="Saleh O."/>
            <person name="Blanc G."/>
            <person name="Decker E.L."/>
            <person name="van Gessel N."/>
            <person name="Grimwood J."/>
            <person name="Hayes R.D."/>
            <person name="Graham S.W."/>
            <person name="Gunter L.E."/>
            <person name="McDaniel S.F."/>
            <person name="Hoernstein S.N.W."/>
            <person name="Larsson A."/>
            <person name="Li F.W."/>
            <person name="Perroud P.F."/>
            <person name="Phillips J."/>
            <person name="Ranjan P."/>
            <person name="Rokshar D.S."/>
            <person name="Rothfels C.J."/>
            <person name="Schneider L."/>
            <person name="Shu S."/>
            <person name="Stevenson D.W."/>
            <person name="Thummler F."/>
            <person name="Tillich M."/>
            <person name="Villarreal Aguilar J.C."/>
            <person name="Widiez T."/>
            <person name="Wong G.K."/>
            <person name="Wymore A."/>
            <person name="Zhang Y."/>
            <person name="Zimmer A.D."/>
            <person name="Quatrano R.S."/>
            <person name="Mayer K.F.X."/>
            <person name="Goodstein D."/>
            <person name="Casacuberta J.M."/>
            <person name="Vandepoele K."/>
            <person name="Reski R."/>
            <person name="Cuming A.C."/>
            <person name="Tuskan G.A."/>
            <person name="Maumus F."/>
            <person name="Salse J."/>
            <person name="Schmutz J."/>
            <person name="Rensing S.A."/>
        </authorList>
    </citation>
    <scope>NUCLEOTIDE SEQUENCE [LARGE SCALE GENOMIC DNA]</scope>
    <source>
        <strain evidence="4 5">cv. Gransden 2004</strain>
    </source>
</reference>
<reference evidence="4" key="3">
    <citation type="submission" date="2020-12" db="UniProtKB">
        <authorList>
            <consortium name="EnsemblPlants"/>
        </authorList>
    </citation>
    <scope>IDENTIFICATION</scope>
</reference>
<dbReference type="EnsemblPlants" id="Pp3c3_25570V3.1">
    <property type="protein sequence ID" value="Pp3c3_25570V3.1"/>
    <property type="gene ID" value="Pp3c3_25570"/>
</dbReference>
<dbReference type="Gramene" id="Pp3c3_25570V3.1">
    <property type="protein sequence ID" value="Pp3c3_25570V3.1"/>
    <property type="gene ID" value="Pp3c3_25570"/>
</dbReference>
<evidence type="ECO:0000313" key="4">
    <source>
        <dbReference type="EnsemblPlants" id="Pp3c3_25570V3.1"/>
    </source>
</evidence>
<feature type="signal peptide" evidence="1">
    <location>
        <begin position="1"/>
        <end position="27"/>
    </location>
</feature>
<dbReference type="InParanoid" id="A0A2K1KW10"/>
<accession>A0A2K1KW10</accession>
<reference evidence="3 5" key="1">
    <citation type="journal article" date="2008" name="Science">
        <title>The Physcomitrella genome reveals evolutionary insights into the conquest of land by plants.</title>
        <authorList>
            <person name="Rensing S."/>
            <person name="Lang D."/>
            <person name="Zimmer A."/>
            <person name="Terry A."/>
            <person name="Salamov A."/>
            <person name="Shapiro H."/>
            <person name="Nishiyama T."/>
            <person name="Perroud P.-F."/>
            <person name="Lindquist E."/>
            <person name="Kamisugi Y."/>
            <person name="Tanahashi T."/>
            <person name="Sakakibara K."/>
            <person name="Fujita T."/>
            <person name="Oishi K."/>
            <person name="Shin-I T."/>
            <person name="Kuroki Y."/>
            <person name="Toyoda A."/>
            <person name="Suzuki Y."/>
            <person name="Hashimoto A."/>
            <person name="Yamaguchi K."/>
            <person name="Sugano A."/>
            <person name="Kohara Y."/>
            <person name="Fujiyama A."/>
            <person name="Anterola A."/>
            <person name="Aoki S."/>
            <person name="Ashton N."/>
            <person name="Barbazuk W.B."/>
            <person name="Barker E."/>
            <person name="Bennetzen J."/>
            <person name="Bezanilla M."/>
            <person name="Blankenship R."/>
            <person name="Cho S.H."/>
            <person name="Dutcher S."/>
            <person name="Estelle M."/>
            <person name="Fawcett J.A."/>
            <person name="Gundlach H."/>
            <person name="Hanada K."/>
            <person name="Heyl A."/>
            <person name="Hicks K.A."/>
            <person name="Hugh J."/>
            <person name="Lohr M."/>
            <person name="Mayer K."/>
            <person name="Melkozernov A."/>
            <person name="Murata T."/>
            <person name="Nelson D."/>
            <person name="Pils B."/>
            <person name="Prigge M."/>
            <person name="Reiss B."/>
            <person name="Renner T."/>
            <person name="Rombauts S."/>
            <person name="Rushton P."/>
            <person name="Sanderfoot A."/>
            <person name="Schween G."/>
            <person name="Shiu S.-H."/>
            <person name="Stueber K."/>
            <person name="Theodoulou F.L."/>
            <person name="Tu H."/>
            <person name="Van de Peer Y."/>
            <person name="Verrier P.J."/>
            <person name="Waters E."/>
            <person name="Wood A."/>
            <person name="Yang L."/>
            <person name="Cove D."/>
            <person name="Cuming A."/>
            <person name="Hasebe M."/>
            <person name="Lucas S."/>
            <person name="Mishler D.B."/>
            <person name="Reski R."/>
            <person name="Grigoriev I."/>
            <person name="Quatrano R.S."/>
            <person name="Boore J.L."/>
        </authorList>
    </citation>
    <scope>NUCLEOTIDE SEQUENCE [LARGE SCALE GENOMIC DNA]</scope>
    <source>
        <strain evidence="4 5">cv. Gransden 2004</strain>
    </source>
</reference>
<dbReference type="GO" id="GO:0004089">
    <property type="term" value="F:carbonate dehydratase activity"/>
    <property type="evidence" value="ECO:0007669"/>
    <property type="project" value="InterPro"/>
</dbReference>
<keyword evidence="5" id="KW-1185">Reference proteome</keyword>
<name>A0A2K1KW10_PHYPA</name>
<dbReference type="SUPFAM" id="SSF51069">
    <property type="entry name" value="Carbonic anhydrase"/>
    <property type="match status" value="1"/>
</dbReference>
<dbReference type="InterPro" id="IPR001148">
    <property type="entry name" value="CA_dom"/>
</dbReference>
<evidence type="ECO:0000313" key="5">
    <source>
        <dbReference type="Proteomes" id="UP000006727"/>
    </source>
</evidence>
<evidence type="ECO:0000313" key="3">
    <source>
        <dbReference type="EMBL" id="PNR57963.1"/>
    </source>
</evidence>
<dbReference type="GO" id="GO:0016836">
    <property type="term" value="F:hydro-lyase activity"/>
    <property type="evidence" value="ECO:0000318"/>
    <property type="project" value="GO_Central"/>
</dbReference>
<dbReference type="PaxDb" id="3218-PP1S288_3V6.1"/>
<organism evidence="3">
    <name type="scientific">Physcomitrium patens</name>
    <name type="common">Spreading-leaved earth moss</name>
    <name type="synonym">Physcomitrella patens</name>
    <dbReference type="NCBI Taxonomy" id="3218"/>
    <lineage>
        <taxon>Eukaryota</taxon>
        <taxon>Viridiplantae</taxon>
        <taxon>Streptophyta</taxon>
        <taxon>Embryophyta</taxon>
        <taxon>Bryophyta</taxon>
        <taxon>Bryophytina</taxon>
        <taxon>Bryopsida</taxon>
        <taxon>Funariidae</taxon>
        <taxon>Funariales</taxon>
        <taxon>Funariaceae</taxon>
        <taxon>Physcomitrium</taxon>
    </lineage>
</organism>
<keyword evidence="1" id="KW-0732">Signal</keyword>
<dbReference type="PANTHER" id="PTHR18952">
    <property type="entry name" value="CARBONIC ANHYDRASE"/>
    <property type="match status" value="1"/>
</dbReference>
<dbReference type="GO" id="GO:0008270">
    <property type="term" value="F:zinc ion binding"/>
    <property type="evidence" value="ECO:0007669"/>
    <property type="project" value="InterPro"/>
</dbReference>
<dbReference type="SMART" id="SM01057">
    <property type="entry name" value="Carb_anhydrase"/>
    <property type="match status" value="1"/>
</dbReference>
<dbReference type="Proteomes" id="UP000006727">
    <property type="component" value="Chromosome 3"/>
</dbReference>
<dbReference type="Pfam" id="PF00194">
    <property type="entry name" value="Carb_anhydrase"/>
    <property type="match status" value="1"/>
</dbReference>
<sequence>MMHCYYLWVIATALSFLQFLVFQTVDASTRHSSLVQIGAHVEAPMMLPKLLPLIPGLVGSRNSSSQPHADLIFQPLGPAPSATFDYGDGPNGPSHWGELNPEWALCKAGNQQSPLAILPTLMVTDPTLGDLKANYTSEPVDVTIVHDDHDFKFLDKLPTHKNPYRRLKIQPITLPKVEPNYGRYRGSLTTPPCSETVIWTIMLWNFPSVSNYQFKLIKAAMPTRNSRPGFSSWGRKFRINHALNWSFVKQAFQDHHFTH</sequence>
<evidence type="ECO:0000256" key="1">
    <source>
        <dbReference type="SAM" id="SignalP"/>
    </source>
</evidence>
<dbReference type="InterPro" id="IPR023561">
    <property type="entry name" value="Carbonic_anhydrase_a-class"/>
</dbReference>
<proteinExistence type="predicted"/>